<gene>
    <name evidence="2" type="ORF">GCM10011520_17700</name>
</gene>
<evidence type="ECO:0000256" key="1">
    <source>
        <dbReference type="SAM" id="Phobius"/>
    </source>
</evidence>
<proteinExistence type="predicted"/>
<evidence type="ECO:0000313" key="3">
    <source>
        <dbReference type="Proteomes" id="UP000606498"/>
    </source>
</evidence>
<feature type="transmembrane region" description="Helical" evidence="1">
    <location>
        <begin position="27"/>
        <end position="46"/>
    </location>
</feature>
<name>A0ABQ1T121_9GAMM</name>
<protein>
    <submittedName>
        <fullName evidence="2">Uncharacterized protein</fullName>
    </submittedName>
</protein>
<evidence type="ECO:0000313" key="2">
    <source>
        <dbReference type="EMBL" id="GGE77620.1"/>
    </source>
</evidence>
<keyword evidence="1" id="KW-0812">Transmembrane</keyword>
<accession>A0ABQ1T121</accession>
<organism evidence="2 3">
    <name type="scientific">Shewanella carassii</name>
    <dbReference type="NCBI Taxonomy" id="1987584"/>
    <lineage>
        <taxon>Bacteria</taxon>
        <taxon>Pseudomonadati</taxon>
        <taxon>Pseudomonadota</taxon>
        <taxon>Gammaproteobacteria</taxon>
        <taxon>Alteromonadales</taxon>
        <taxon>Shewanellaceae</taxon>
        <taxon>Shewanella</taxon>
    </lineage>
</organism>
<dbReference type="Proteomes" id="UP000606498">
    <property type="component" value="Unassembled WGS sequence"/>
</dbReference>
<comment type="caution">
    <text evidence="2">The sequence shown here is derived from an EMBL/GenBank/DDBJ whole genome shotgun (WGS) entry which is preliminary data.</text>
</comment>
<dbReference type="EMBL" id="BMKO01000004">
    <property type="protein sequence ID" value="GGE77620.1"/>
    <property type="molecule type" value="Genomic_DNA"/>
</dbReference>
<keyword evidence="1" id="KW-1133">Transmembrane helix</keyword>
<keyword evidence="3" id="KW-1185">Reference proteome</keyword>
<reference evidence="3" key="1">
    <citation type="journal article" date="2019" name="Int. J. Syst. Evol. Microbiol.">
        <title>The Global Catalogue of Microorganisms (GCM) 10K type strain sequencing project: providing services to taxonomists for standard genome sequencing and annotation.</title>
        <authorList>
            <consortium name="The Broad Institute Genomics Platform"/>
            <consortium name="The Broad Institute Genome Sequencing Center for Infectious Disease"/>
            <person name="Wu L."/>
            <person name="Ma J."/>
        </authorList>
    </citation>
    <scope>NUCLEOTIDE SEQUENCE [LARGE SCALE GENOMIC DNA]</scope>
    <source>
        <strain evidence="3">CGMCC 1.16033</strain>
    </source>
</reference>
<sequence>MAWEIINKIMLLKKCFRVIYLLNRLDVWGGIAGVAFMTQSMPLIGIKNNFLDLKSINKCDLTRFDN</sequence>
<keyword evidence="1" id="KW-0472">Membrane</keyword>